<protein>
    <submittedName>
        <fullName evidence="1">Uncharacterized protein</fullName>
    </submittedName>
</protein>
<comment type="caution">
    <text evidence="1">The sequence shown here is derived from an EMBL/GenBank/DDBJ whole genome shotgun (WGS) entry which is preliminary data.</text>
</comment>
<gene>
    <name evidence="1" type="ORF">DJ021_02655</name>
</gene>
<evidence type="ECO:0000313" key="2">
    <source>
        <dbReference type="Proteomes" id="UP000249842"/>
    </source>
</evidence>
<dbReference type="OrthoDB" id="7169324at2"/>
<name>A0A328B1A4_9CAUL</name>
<organism evidence="1 2">
    <name type="scientific">Phenylobacterium hankyongense</name>
    <dbReference type="NCBI Taxonomy" id="1813876"/>
    <lineage>
        <taxon>Bacteria</taxon>
        <taxon>Pseudomonadati</taxon>
        <taxon>Pseudomonadota</taxon>
        <taxon>Alphaproteobacteria</taxon>
        <taxon>Caulobacterales</taxon>
        <taxon>Caulobacteraceae</taxon>
        <taxon>Phenylobacterium</taxon>
    </lineage>
</organism>
<dbReference type="EMBL" id="QFYP01000001">
    <property type="protein sequence ID" value="RAK58778.1"/>
    <property type="molecule type" value="Genomic_DNA"/>
</dbReference>
<reference evidence="2" key="1">
    <citation type="submission" date="2018-05" db="EMBL/GenBank/DDBJ databases">
        <authorList>
            <person name="Li X."/>
        </authorList>
    </citation>
    <scope>NUCLEOTIDE SEQUENCE [LARGE SCALE GENOMIC DNA]</scope>
    <source>
        <strain evidence="2">HKS-05</strain>
    </source>
</reference>
<dbReference type="AlphaFoldDB" id="A0A328B1A4"/>
<dbReference type="Proteomes" id="UP000249842">
    <property type="component" value="Unassembled WGS sequence"/>
</dbReference>
<proteinExistence type="predicted"/>
<accession>A0A328B1A4</accession>
<sequence length="459" mass="48030">MFEIGRELKRLLGAERATPFADGLTGGDASLLELLDLKLLIQEGRAADVAAGRIGAKDKPRRRLEAARVWREAARRSGDAAALRKAAATAEAAAAGVDAQRRPDAWARARCEQGFCALVGAELFGDQGLNAAAEVAFREARASARGGLASPLADVGLAAVQARQELGLGDAEAAQAAAARFSAPIAALDALSRRVSAARALAAEARLLRADLLCGWGARLKDEALLKAAVDDAATAARRLNAAYEPLTWARAEMMRGQALTLWGEVIGDVDALAAGATALTTSLEHVTRDHSPLDWARTQVALAQSLQALGEACADERAFEQAVTCYDRANLVLKDAATPLRGVAAGARALCLARCAELTGDLAVLDAAEAAMKTELANLPARRDPVGWALAQVHLARLYEARVDITGKDRGERAAALTALEAALDVFAEQGLHAMSVIAGDALERLRAGPTRAPRTAV</sequence>
<keyword evidence="2" id="KW-1185">Reference proteome</keyword>
<evidence type="ECO:0000313" key="1">
    <source>
        <dbReference type="EMBL" id="RAK58778.1"/>
    </source>
</evidence>
<dbReference type="RefSeq" id="WP_111456071.1">
    <property type="nucleotide sequence ID" value="NZ_QFYP01000001.1"/>
</dbReference>